<reference evidence="4" key="1">
    <citation type="journal article" date="2023" name="bioRxiv">
        <title>Improved chromosome-level genome assembly for marigold (Tagetes erecta).</title>
        <authorList>
            <person name="Jiang F."/>
            <person name="Yuan L."/>
            <person name="Wang S."/>
            <person name="Wang H."/>
            <person name="Xu D."/>
            <person name="Wang A."/>
            <person name="Fan W."/>
        </authorList>
    </citation>
    <scope>NUCLEOTIDE SEQUENCE</scope>
    <source>
        <strain evidence="4">WSJ</strain>
        <tissue evidence="4">Leaf</tissue>
    </source>
</reference>
<dbReference type="GO" id="GO:0051513">
    <property type="term" value="P:regulation of monopolar cell growth"/>
    <property type="evidence" value="ECO:0007669"/>
    <property type="project" value="InterPro"/>
</dbReference>
<comment type="caution">
    <text evidence="4">The sequence shown here is derived from an EMBL/GenBank/DDBJ whole genome shotgun (WGS) entry which is preliminary data.</text>
</comment>
<organism evidence="4 5">
    <name type="scientific">Tagetes erecta</name>
    <name type="common">African marigold</name>
    <dbReference type="NCBI Taxonomy" id="13708"/>
    <lineage>
        <taxon>Eukaryota</taxon>
        <taxon>Viridiplantae</taxon>
        <taxon>Streptophyta</taxon>
        <taxon>Embryophyta</taxon>
        <taxon>Tracheophyta</taxon>
        <taxon>Spermatophyta</taxon>
        <taxon>Magnoliopsida</taxon>
        <taxon>eudicotyledons</taxon>
        <taxon>Gunneridae</taxon>
        <taxon>Pentapetalae</taxon>
        <taxon>asterids</taxon>
        <taxon>campanulids</taxon>
        <taxon>Asterales</taxon>
        <taxon>Asteraceae</taxon>
        <taxon>Asteroideae</taxon>
        <taxon>Heliantheae alliance</taxon>
        <taxon>Tageteae</taxon>
        <taxon>Tagetes</taxon>
    </lineage>
</organism>
<dbReference type="Pfam" id="PF14309">
    <property type="entry name" value="DUF4378"/>
    <property type="match status" value="1"/>
</dbReference>
<dbReference type="Pfam" id="PF14383">
    <property type="entry name" value="VARLMGL"/>
    <property type="match status" value="1"/>
</dbReference>
<evidence type="ECO:0000259" key="3">
    <source>
        <dbReference type="Pfam" id="PF14383"/>
    </source>
</evidence>
<keyword evidence="5" id="KW-1185">Reference proteome</keyword>
<gene>
    <name evidence="4" type="ORF">QVD17_15917</name>
</gene>
<evidence type="ECO:0008006" key="6">
    <source>
        <dbReference type="Google" id="ProtNLM"/>
    </source>
</evidence>
<dbReference type="InterPro" id="IPR033334">
    <property type="entry name" value="LNG1/2"/>
</dbReference>
<dbReference type="InterPro" id="IPR025486">
    <property type="entry name" value="DUF4378"/>
</dbReference>
<feature type="compositionally biased region" description="Basic and acidic residues" evidence="1">
    <location>
        <begin position="74"/>
        <end position="86"/>
    </location>
</feature>
<evidence type="ECO:0000313" key="4">
    <source>
        <dbReference type="EMBL" id="KAK1427234.1"/>
    </source>
</evidence>
<feature type="compositionally biased region" description="Polar residues" evidence="1">
    <location>
        <begin position="394"/>
        <end position="406"/>
    </location>
</feature>
<dbReference type="EMBL" id="JAUHHV010000004">
    <property type="protein sequence ID" value="KAK1427234.1"/>
    <property type="molecule type" value="Genomic_DNA"/>
</dbReference>
<dbReference type="Proteomes" id="UP001229421">
    <property type="component" value="Unassembled WGS sequence"/>
</dbReference>
<evidence type="ECO:0000259" key="2">
    <source>
        <dbReference type="Pfam" id="PF14309"/>
    </source>
</evidence>
<protein>
    <recommendedName>
        <fullName evidence="6">DUF4378 domain-containing protein</fullName>
    </recommendedName>
</protein>
<sequence>MAANYLHSLADENPDLQKQIGCVKGVFQIFNRHHIVSRRRYIRHSRKQAHPGSLLFNDGTPERESSVISQRSPNVEKHRISTESSKDSFSSWSPSSPFSNVDYNIDNHQNVDHKGVVKDSTYREAHGLSNETIMEKDSINWYCDEPRELSRSKSCQFKDGFSFSVSKDYPRFSFDGRETNNLTIKTDFKITNPRLSLDSKERSIRTLNSVSLVPVKPSNLSRDPKTNDGADADMDLSQTRPPGVVAKLMGLETYPLSKSLNSSEDCGSIIKKPNSTRSTLREPTSPCWKSIDVKPISRVPIEAAPWKQRDGARAMTSSTKTRGPVGNVYGEVDKRLKNLEFAESGKDLRALKQILEAMQAVEARSSDHSNCQDTLSESKESGPESHIVIMKPATNKTAKSLITESTRGGRRSRVSNPVTDCSKPRKQPKKQQPDSRTRKWNVSSTPEKSTLLVKVGEQLTPEHPSPVSVLDESVYVDNSPSPVKHTPIIKKDDTPKSANNIIKARYEAGNNAQSKTLVSYQITREKLKKVGELVEKLKNLNSSHNESPTDYIASLCENTNPNSTYISQILLASGFLLRDLESFTFHPSGHPINPELFLVLEHTKFSNLQKGKFHRKLIFDAVNEILVGKFSSDFKIMMMQDHRKILKELCLEIEQLQVHEKRDECEPGNGEDDLKHIFLEDLSKKSENWTGFYGESRVIGMEIERLIFRDLVNEVMTYEL</sequence>
<dbReference type="PANTHER" id="PTHR31680:SF13">
    <property type="entry name" value="DUF3741-ASSOCIATED SEQUENCE MOTIF PROTEIN-RELATED"/>
    <property type="match status" value="1"/>
</dbReference>
<dbReference type="PANTHER" id="PTHR31680">
    <property type="entry name" value="LONGIFOLIA PROTEIN"/>
    <property type="match status" value="1"/>
</dbReference>
<dbReference type="InterPro" id="IPR032795">
    <property type="entry name" value="DUF3741-assoc"/>
</dbReference>
<accession>A0AAD8P039</accession>
<dbReference type="AlphaFoldDB" id="A0AAD8P039"/>
<proteinExistence type="predicted"/>
<evidence type="ECO:0000313" key="5">
    <source>
        <dbReference type="Proteomes" id="UP001229421"/>
    </source>
</evidence>
<feature type="domain" description="DUF3741" evidence="3">
    <location>
        <begin position="231"/>
        <end position="258"/>
    </location>
</feature>
<feature type="region of interest" description="Disordered" evidence="1">
    <location>
        <begin position="307"/>
        <end position="326"/>
    </location>
</feature>
<feature type="region of interest" description="Disordered" evidence="1">
    <location>
        <begin position="362"/>
        <end position="449"/>
    </location>
</feature>
<feature type="domain" description="DUF4378" evidence="2">
    <location>
        <begin position="564"/>
        <end position="714"/>
    </location>
</feature>
<name>A0AAD8P039_TARER</name>
<feature type="region of interest" description="Disordered" evidence="1">
    <location>
        <begin position="215"/>
        <end position="239"/>
    </location>
</feature>
<feature type="region of interest" description="Disordered" evidence="1">
    <location>
        <begin position="41"/>
        <end position="94"/>
    </location>
</feature>
<evidence type="ECO:0000256" key="1">
    <source>
        <dbReference type="SAM" id="MobiDB-lite"/>
    </source>
</evidence>